<accession>A0A7M7GKQ5</accession>
<feature type="domain" description="Gamma-glutamylcyclotransferase AIG2-like" evidence="4">
    <location>
        <begin position="67"/>
        <end position="196"/>
    </location>
</feature>
<keyword evidence="6" id="KW-1185">Reference proteome</keyword>
<feature type="active site" description="Proton acceptor" evidence="2">
    <location>
        <position position="145"/>
    </location>
</feature>
<dbReference type="SUPFAM" id="SSF110857">
    <property type="entry name" value="Gamma-glutamyl cyclotransferase-like"/>
    <property type="match status" value="1"/>
</dbReference>
<evidence type="ECO:0000256" key="3">
    <source>
        <dbReference type="RuleBase" id="RU367036"/>
    </source>
</evidence>
<evidence type="ECO:0000313" key="6">
    <source>
        <dbReference type="Proteomes" id="UP000005203"/>
    </source>
</evidence>
<evidence type="ECO:0000259" key="4">
    <source>
        <dbReference type="Pfam" id="PF06094"/>
    </source>
</evidence>
<evidence type="ECO:0000313" key="7">
    <source>
        <dbReference type="RefSeq" id="XP_006558537.1"/>
    </source>
</evidence>
<dbReference type="AlphaFoldDB" id="A0A7M7GKQ5"/>
<dbReference type="CDD" id="cd06661">
    <property type="entry name" value="GGCT_like"/>
    <property type="match status" value="1"/>
</dbReference>
<sequence>MLFHIAAAAVLTNIAFLEIYTLYDLPKIEDISFLSNKHLTSSAIFKNTQKYSNLAYITDNKNPLQRVFVYGTLKRGEPNHCLIQDTENGYAKFLGLGRTTIPYPLIIATDYNIPFLLKKPGFGHHVFGEVYDVDSKMLKKLDELEEHPAFYKRSEENVLFAPESKVKSMDKFEEVSTLIKVWIYFLPKFKTSLLEKPMYSSYSNEGSHGLKYCEKYVRDASYNHRSEVQ</sequence>
<dbReference type="PANTHER" id="PTHR12510:SF4">
    <property type="entry name" value="GAMMA-GLUTAMYLAMINECYCLOTRANSFERASE"/>
    <property type="match status" value="1"/>
</dbReference>
<dbReference type="InterPro" id="IPR039126">
    <property type="entry name" value="GGACT"/>
</dbReference>
<evidence type="ECO:0000256" key="1">
    <source>
        <dbReference type="ARBA" id="ARBA00008861"/>
    </source>
</evidence>
<dbReference type="InterPro" id="IPR009288">
    <property type="entry name" value="AIG2-like_dom"/>
</dbReference>
<accession>A0A8U0Y5N6</accession>
<comment type="similarity">
    <text evidence="1 3">Belongs to the gamma-glutamylcyclotransferase family.</text>
</comment>
<gene>
    <name evidence="7" type="primary">LOC550955</name>
</gene>
<reference evidence="5" key="1">
    <citation type="submission" date="2021-01" db="UniProtKB">
        <authorList>
            <consortium name="EnsemblMetazoa"/>
        </authorList>
    </citation>
    <scope>IDENTIFICATION</scope>
    <source>
        <strain evidence="5">DH4</strain>
    </source>
</reference>
<dbReference type="Proteomes" id="UP000005203">
    <property type="component" value="Linkage group LG13"/>
</dbReference>
<dbReference type="EnsemblMetazoa" id="XM_006558474">
    <property type="protein sequence ID" value="XP_006558537"/>
    <property type="gene ID" value="LOC550955"/>
</dbReference>
<evidence type="ECO:0000313" key="5">
    <source>
        <dbReference type="EnsemblMetazoa" id="XP_006558537"/>
    </source>
</evidence>
<accession>A0A8B6YRV5</accession>
<dbReference type="GeneID" id="550955"/>
<dbReference type="Gene3D" id="3.10.490.10">
    <property type="entry name" value="Gamma-glutamyl cyclotransferase-like"/>
    <property type="match status" value="1"/>
</dbReference>
<protein>
    <recommendedName>
        <fullName evidence="3">Gamma-glutamylcyclotransferase family protein</fullName>
    </recommendedName>
</protein>
<proteinExistence type="inferred from homology"/>
<organism evidence="6 7">
    <name type="scientific">Apis mellifera</name>
    <name type="common">Honeybee</name>
    <dbReference type="NCBI Taxonomy" id="7460"/>
    <lineage>
        <taxon>Eukaryota</taxon>
        <taxon>Metazoa</taxon>
        <taxon>Ecdysozoa</taxon>
        <taxon>Arthropoda</taxon>
        <taxon>Hexapoda</taxon>
        <taxon>Insecta</taxon>
        <taxon>Pterygota</taxon>
        <taxon>Neoptera</taxon>
        <taxon>Endopterygota</taxon>
        <taxon>Hymenoptera</taxon>
        <taxon>Apocrita</taxon>
        <taxon>Aculeata</taxon>
        <taxon>Apoidea</taxon>
        <taxon>Anthophila</taxon>
        <taxon>Apidae</taxon>
        <taxon>Apis</taxon>
    </lineage>
</organism>
<dbReference type="PANTHER" id="PTHR12510">
    <property type="entry name" value="TROPONIN C-AKIN-1 PROTEIN"/>
    <property type="match status" value="1"/>
</dbReference>
<dbReference type="RefSeq" id="XP_006558537.1">
    <property type="nucleotide sequence ID" value="XM_006558474.3"/>
</dbReference>
<dbReference type="InterPro" id="IPR036568">
    <property type="entry name" value="GGCT-like_sf"/>
</dbReference>
<dbReference type="GO" id="GO:0061929">
    <property type="term" value="F:gamma-glutamylaminecyclotransferase activity"/>
    <property type="evidence" value="ECO:0007669"/>
    <property type="project" value="InterPro"/>
</dbReference>
<dbReference type="OrthoDB" id="113620at2759"/>
<dbReference type="KEGG" id="ame:550955"/>
<dbReference type="GO" id="GO:0005829">
    <property type="term" value="C:cytosol"/>
    <property type="evidence" value="ECO:0007669"/>
    <property type="project" value="TreeGrafter"/>
</dbReference>
<reference evidence="7" key="2">
    <citation type="submission" date="2025-04" db="UniProtKB">
        <authorList>
            <consortium name="RefSeq"/>
        </authorList>
    </citation>
    <scope>IDENTIFICATION</scope>
    <source>
        <strain evidence="7">DH4</strain>
        <tissue evidence="7">Whole body</tissue>
    </source>
</reference>
<name>A0A7M7GKQ5_APIME</name>
<dbReference type="Pfam" id="PF06094">
    <property type="entry name" value="GGACT"/>
    <property type="match status" value="1"/>
</dbReference>
<evidence type="ECO:0000256" key="2">
    <source>
        <dbReference type="PIRSR" id="PIRSR639126-1"/>
    </source>
</evidence>
<dbReference type="InterPro" id="IPR013024">
    <property type="entry name" value="GGCT-like"/>
</dbReference>